<keyword evidence="7 9" id="KW-0675">Receptor</keyword>
<dbReference type="Gene3D" id="1.20.120.140">
    <property type="entry name" value="Signal recognition particle SRP54, nucleotide-binding domain"/>
    <property type="match status" value="1"/>
</dbReference>
<feature type="compositionally biased region" description="Pro residues" evidence="10">
    <location>
        <begin position="38"/>
        <end position="47"/>
    </location>
</feature>
<keyword evidence="4 9" id="KW-0378">Hydrolase</keyword>
<accession>A0A6J4HMH4</accession>
<evidence type="ECO:0000256" key="7">
    <source>
        <dbReference type="ARBA" id="ARBA00023170"/>
    </source>
</evidence>
<dbReference type="EC" id="3.6.5.4" evidence="9"/>
<feature type="binding site" evidence="9">
    <location>
        <begin position="273"/>
        <end position="277"/>
    </location>
    <ligand>
        <name>GTP</name>
        <dbReference type="ChEBI" id="CHEBI:37565"/>
    </ligand>
</feature>
<evidence type="ECO:0000256" key="10">
    <source>
        <dbReference type="SAM" id="MobiDB-lite"/>
    </source>
</evidence>
<dbReference type="Pfam" id="PF02881">
    <property type="entry name" value="SRP54_N"/>
    <property type="match status" value="1"/>
</dbReference>
<keyword evidence="1 9" id="KW-1003">Cell membrane</keyword>
<feature type="binding site" evidence="9">
    <location>
        <begin position="336"/>
        <end position="339"/>
    </location>
    <ligand>
        <name>GTP</name>
        <dbReference type="ChEBI" id="CHEBI:37565"/>
    </ligand>
</feature>
<evidence type="ECO:0000256" key="3">
    <source>
        <dbReference type="ARBA" id="ARBA00022741"/>
    </source>
</evidence>
<dbReference type="PANTHER" id="PTHR43134">
    <property type="entry name" value="SIGNAL RECOGNITION PARTICLE RECEPTOR SUBUNIT ALPHA"/>
    <property type="match status" value="1"/>
</dbReference>
<dbReference type="GO" id="GO:0005525">
    <property type="term" value="F:GTP binding"/>
    <property type="evidence" value="ECO:0007669"/>
    <property type="project" value="UniProtKB-UniRule"/>
</dbReference>
<dbReference type="CDD" id="cd17874">
    <property type="entry name" value="FtsY"/>
    <property type="match status" value="1"/>
</dbReference>
<dbReference type="HAMAP" id="MF_00920">
    <property type="entry name" value="FtsY"/>
    <property type="match status" value="1"/>
</dbReference>
<evidence type="ECO:0000256" key="1">
    <source>
        <dbReference type="ARBA" id="ARBA00022475"/>
    </source>
</evidence>
<comment type="subcellular location">
    <subcellularLocation>
        <location evidence="9">Cell membrane</location>
        <topology evidence="9">Peripheral membrane protein</topology>
        <orientation evidence="9">Cytoplasmic side</orientation>
    </subcellularLocation>
    <subcellularLocation>
        <location evidence="9">Cytoplasm</location>
    </subcellularLocation>
</comment>
<dbReference type="EMBL" id="CADCTF010000053">
    <property type="protein sequence ID" value="CAA9227662.1"/>
    <property type="molecule type" value="Genomic_DNA"/>
</dbReference>
<dbReference type="InterPro" id="IPR027417">
    <property type="entry name" value="P-loop_NTPase"/>
</dbReference>
<dbReference type="InterPro" id="IPR036225">
    <property type="entry name" value="SRP/SRP_N"/>
</dbReference>
<evidence type="ECO:0000256" key="5">
    <source>
        <dbReference type="ARBA" id="ARBA00023134"/>
    </source>
</evidence>
<dbReference type="PANTHER" id="PTHR43134:SF1">
    <property type="entry name" value="SIGNAL RECOGNITION PARTICLE RECEPTOR SUBUNIT ALPHA"/>
    <property type="match status" value="1"/>
</dbReference>
<organism evidence="12">
    <name type="scientific">uncultured Acidimicrobiales bacterium</name>
    <dbReference type="NCBI Taxonomy" id="310071"/>
    <lineage>
        <taxon>Bacteria</taxon>
        <taxon>Bacillati</taxon>
        <taxon>Actinomycetota</taxon>
        <taxon>Acidimicrobiia</taxon>
        <taxon>Acidimicrobiales</taxon>
        <taxon>environmental samples</taxon>
    </lineage>
</organism>
<dbReference type="SMART" id="SM00963">
    <property type="entry name" value="SRP54_N"/>
    <property type="match status" value="1"/>
</dbReference>
<keyword evidence="2 9" id="KW-0963">Cytoplasm</keyword>
<dbReference type="SUPFAM" id="SSF47364">
    <property type="entry name" value="Domain of the SRP/SRP receptor G-proteins"/>
    <property type="match status" value="1"/>
</dbReference>
<keyword evidence="3 9" id="KW-0547">Nucleotide-binding</keyword>
<name>A0A6J4HMH4_9ACTN</name>
<evidence type="ECO:0000256" key="2">
    <source>
        <dbReference type="ARBA" id="ARBA00022490"/>
    </source>
</evidence>
<dbReference type="GO" id="GO:0005737">
    <property type="term" value="C:cytoplasm"/>
    <property type="evidence" value="ECO:0007669"/>
    <property type="project" value="UniProtKB-SubCell"/>
</dbReference>
<dbReference type="GO" id="GO:0005047">
    <property type="term" value="F:signal recognition particle binding"/>
    <property type="evidence" value="ECO:0007669"/>
    <property type="project" value="TreeGrafter"/>
</dbReference>
<dbReference type="InterPro" id="IPR013822">
    <property type="entry name" value="Signal_recog_particl_SRP54_hlx"/>
</dbReference>
<keyword evidence="6 9" id="KW-0472">Membrane</keyword>
<feature type="region of interest" description="Disordered" evidence="10">
    <location>
        <begin position="28"/>
        <end position="61"/>
    </location>
</feature>
<protein>
    <recommendedName>
        <fullName evidence="9">Signal recognition particle receptor FtsY</fullName>
        <shortName evidence="9">SRP receptor</shortName>
        <ecNumber evidence="9">3.6.5.4</ecNumber>
    </recommendedName>
</protein>
<comment type="similarity">
    <text evidence="9">Belongs to the GTP-binding SRP family. FtsY subfamily.</text>
</comment>
<dbReference type="NCBIfam" id="TIGR00064">
    <property type="entry name" value="ftsY"/>
    <property type="match status" value="1"/>
</dbReference>
<evidence type="ECO:0000313" key="12">
    <source>
        <dbReference type="EMBL" id="CAA9227662.1"/>
    </source>
</evidence>
<feature type="binding site" evidence="9">
    <location>
        <begin position="191"/>
        <end position="198"/>
    </location>
    <ligand>
        <name>GTP</name>
        <dbReference type="ChEBI" id="CHEBI:37565"/>
    </ligand>
</feature>
<comment type="subunit">
    <text evidence="9">Part of the signal recognition particle protein translocation system, which is composed of SRP and FtsY.</text>
</comment>
<feature type="domain" description="SRP54-type proteins GTP-binding" evidence="11">
    <location>
        <begin position="357"/>
        <end position="370"/>
    </location>
</feature>
<dbReference type="InterPro" id="IPR042101">
    <property type="entry name" value="SRP54_N_sf"/>
</dbReference>
<dbReference type="Pfam" id="PF00448">
    <property type="entry name" value="SRP54"/>
    <property type="match status" value="1"/>
</dbReference>
<dbReference type="GO" id="GO:0006614">
    <property type="term" value="P:SRP-dependent cotranslational protein targeting to membrane"/>
    <property type="evidence" value="ECO:0007669"/>
    <property type="project" value="InterPro"/>
</dbReference>
<evidence type="ECO:0000256" key="9">
    <source>
        <dbReference type="HAMAP-Rule" id="MF_00920"/>
    </source>
</evidence>
<gene>
    <name evidence="9" type="primary">ftsY</name>
    <name evidence="12" type="ORF">AVDCRST_MAG50-1596</name>
</gene>
<reference evidence="12" key="1">
    <citation type="submission" date="2020-02" db="EMBL/GenBank/DDBJ databases">
        <authorList>
            <person name="Meier V. D."/>
        </authorList>
    </citation>
    <scope>NUCLEOTIDE SEQUENCE</scope>
    <source>
        <strain evidence="12">AVDCRST_MAG50</strain>
    </source>
</reference>
<comment type="catalytic activity">
    <reaction evidence="8 9">
        <text>GTP + H2O = GDP + phosphate + H(+)</text>
        <dbReference type="Rhea" id="RHEA:19669"/>
        <dbReference type="ChEBI" id="CHEBI:15377"/>
        <dbReference type="ChEBI" id="CHEBI:15378"/>
        <dbReference type="ChEBI" id="CHEBI:37565"/>
        <dbReference type="ChEBI" id="CHEBI:43474"/>
        <dbReference type="ChEBI" id="CHEBI:58189"/>
        <dbReference type="EC" id="3.6.5.4"/>
    </reaction>
</comment>
<dbReference type="AlphaFoldDB" id="A0A6J4HMH4"/>
<evidence type="ECO:0000256" key="6">
    <source>
        <dbReference type="ARBA" id="ARBA00023136"/>
    </source>
</evidence>
<dbReference type="Gene3D" id="3.40.50.300">
    <property type="entry name" value="P-loop containing nucleotide triphosphate hydrolases"/>
    <property type="match status" value="1"/>
</dbReference>
<proteinExistence type="inferred from homology"/>
<dbReference type="InterPro" id="IPR003593">
    <property type="entry name" value="AAA+_ATPase"/>
</dbReference>
<evidence type="ECO:0000256" key="4">
    <source>
        <dbReference type="ARBA" id="ARBA00022801"/>
    </source>
</evidence>
<dbReference type="GO" id="GO:0005886">
    <property type="term" value="C:plasma membrane"/>
    <property type="evidence" value="ECO:0007669"/>
    <property type="project" value="UniProtKB-SubCell"/>
</dbReference>
<dbReference type="SUPFAM" id="SSF52540">
    <property type="entry name" value="P-loop containing nucleoside triphosphate hydrolases"/>
    <property type="match status" value="1"/>
</dbReference>
<dbReference type="FunFam" id="3.40.50.300:FF:000053">
    <property type="entry name" value="Signal recognition particle receptor FtsY"/>
    <property type="match status" value="1"/>
</dbReference>
<dbReference type="SMART" id="SM00382">
    <property type="entry name" value="AAA"/>
    <property type="match status" value="1"/>
</dbReference>
<dbReference type="InterPro" id="IPR004390">
    <property type="entry name" value="SR_rcpt_FtsY"/>
</dbReference>
<evidence type="ECO:0000259" key="11">
    <source>
        <dbReference type="PROSITE" id="PS00300"/>
    </source>
</evidence>
<dbReference type="PROSITE" id="PS00300">
    <property type="entry name" value="SRP54"/>
    <property type="match status" value="1"/>
</dbReference>
<evidence type="ECO:0000256" key="8">
    <source>
        <dbReference type="ARBA" id="ARBA00048027"/>
    </source>
</evidence>
<comment type="function">
    <text evidence="9">Involved in targeting and insertion of nascent membrane proteins into the cytoplasmic membrane. Acts as a receptor for the complex formed by the signal recognition particle (SRP) and the ribosome-nascent chain (RNC).</text>
</comment>
<dbReference type="InterPro" id="IPR000897">
    <property type="entry name" value="SRP54_GTPase_dom"/>
</dbReference>
<dbReference type="GO" id="GO:0003924">
    <property type="term" value="F:GTPase activity"/>
    <property type="evidence" value="ECO:0007669"/>
    <property type="project" value="UniProtKB-UniRule"/>
</dbReference>
<keyword evidence="5 9" id="KW-0342">GTP-binding</keyword>
<dbReference type="SMART" id="SM00962">
    <property type="entry name" value="SRP54"/>
    <property type="match status" value="1"/>
</dbReference>
<sequence>MEPILVVIVLAVVLLGVVGGTVATRRRRRGIELEPPPRTRPIQPPRPSAGTATREPTDLDDETIRDIEDALVLPPEVVEAPAPAPPRPRFRDRLGKARNLLAGYFGSVLSRSAIDQQTWDDLEEALIRADVGVRLTGTVLDELRTRVKAEGLTTSQELLDGLKAELKEMLAEGDRSMVLEAGSTNVWLFVGVNGVGKTTSIGKVGHREKTNGRKVVMAAGDTFRAAAAEQLELWAERSGADVVRGAEGADPSSVIFDAVERASSKGADLVLADTAGRLHNKVNLMAELKKVKRVAERPPGKLQEILLVIDATTGQNGLVQAKEFAEAVGVTGIVLTKLDGTAKGGIALAIQAELGIPIKLVGLGEQAEDLIEFDPDEFVEALFG</sequence>